<accession>A0ACB8CRQ8</accession>
<organism evidence="1 2">
    <name type="scientific">Dermacentor silvarum</name>
    <name type="common">Tick</name>
    <dbReference type="NCBI Taxonomy" id="543639"/>
    <lineage>
        <taxon>Eukaryota</taxon>
        <taxon>Metazoa</taxon>
        <taxon>Ecdysozoa</taxon>
        <taxon>Arthropoda</taxon>
        <taxon>Chelicerata</taxon>
        <taxon>Arachnida</taxon>
        <taxon>Acari</taxon>
        <taxon>Parasitiformes</taxon>
        <taxon>Ixodida</taxon>
        <taxon>Ixodoidea</taxon>
        <taxon>Ixodidae</taxon>
        <taxon>Rhipicephalinae</taxon>
        <taxon>Dermacentor</taxon>
    </lineage>
</organism>
<sequence length="181" mass="19302">MLINGSRDEISRSSTALSSGSGRKKELDDAVGFTIPPHGLVCSDHFRVSDYMQFGSLESRRRHRLRITAVPSIGLDNSGGTVLDDSVVQSGCVSVDVGANMDADTCCSTLHDPELKVWSSQPTTNGMPASNILRDGAILISGASAVKVLRLLASVRIEAFTTSTYNVYEKGCLVPAIRKTA</sequence>
<dbReference type="EMBL" id="CM023474">
    <property type="protein sequence ID" value="KAH7949755.1"/>
    <property type="molecule type" value="Genomic_DNA"/>
</dbReference>
<comment type="caution">
    <text evidence="1">The sequence shown here is derived from an EMBL/GenBank/DDBJ whole genome shotgun (WGS) entry which is preliminary data.</text>
</comment>
<evidence type="ECO:0000313" key="2">
    <source>
        <dbReference type="Proteomes" id="UP000821865"/>
    </source>
</evidence>
<name>A0ACB8CRQ8_DERSI</name>
<keyword evidence="2" id="KW-1185">Reference proteome</keyword>
<dbReference type="Proteomes" id="UP000821865">
    <property type="component" value="Chromosome 5"/>
</dbReference>
<reference evidence="1" key="1">
    <citation type="submission" date="2020-05" db="EMBL/GenBank/DDBJ databases">
        <title>Large-scale comparative analyses of tick genomes elucidate their genetic diversity and vector capacities.</title>
        <authorList>
            <person name="Jia N."/>
            <person name="Wang J."/>
            <person name="Shi W."/>
            <person name="Du L."/>
            <person name="Sun Y."/>
            <person name="Zhan W."/>
            <person name="Jiang J."/>
            <person name="Wang Q."/>
            <person name="Zhang B."/>
            <person name="Ji P."/>
            <person name="Sakyi L.B."/>
            <person name="Cui X."/>
            <person name="Yuan T."/>
            <person name="Jiang B."/>
            <person name="Yang W."/>
            <person name="Lam T.T.-Y."/>
            <person name="Chang Q."/>
            <person name="Ding S."/>
            <person name="Wang X."/>
            <person name="Zhu J."/>
            <person name="Ruan X."/>
            <person name="Zhao L."/>
            <person name="Wei J."/>
            <person name="Que T."/>
            <person name="Du C."/>
            <person name="Cheng J."/>
            <person name="Dai P."/>
            <person name="Han X."/>
            <person name="Huang E."/>
            <person name="Gao Y."/>
            <person name="Liu J."/>
            <person name="Shao H."/>
            <person name="Ye R."/>
            <person name="Li L."/>
            <person name="Wei W."/>
            <person name="Wang X."/>
            <person name="Wang C."/>
            <person name="Yang T."/>
            <person name="Huo Q."/>
            <person name="Li W."/>
            <person name="Guo W."/>
            <person name="Chen H."/>
            <person name="Zhou L."/>
            <person name="Ni X."/>
            <person name="Tian J."/>
            <person name="Zhou Y."/>
            <person name="Sheng Y."/>
            <person name="Liu T."/>
            <person name="Pan Y."/>
            <person name="Xia L."/>
            <person name="Li J."/>
            <person name="Zhao F."/>
            <person name="Cao W."/>
        </authorList>
    </citation>
    <scope>NUCLEOTIDE SEQUENCE</scope>
    <source>
        <strain evidence="1">Dsil-2018</strain>
    </source>
</reference>
<proteinExistence type="predicted"/>
<gene>
    <name evidence="1" type="ORF">HPB49_015136</name>
</gene>
<protein>
    <submittedName>
        <fullName evidence="1">Uncharacterized protein</fullName>
    </submittedName>
</protein>
<evidence type="ECO:0000313" key="1">
    <source>
        <dbReference type="EMBL" id="KAH7949755.1"/>
    </source>
</evidence>